<name>A0A2I2Y2K7_GORGO</name>
<dbReference type="Proteomes" id="UP000001519">
    <property type="component" value="Chromosome 2B"/>
</dbReference>
<reference evidence="3" key="1">
    <citation type="submission" date="2011-05" db="EMBL/GenBank/DDBJ databases">
        <title>Insights into the evolution of the great apes provided by the gorilla genome.</title>
        <authorList>
            <person name="Scally A."/>
        </authorList>
    </citation>
    <scope>NUCLEOTIDE SEQUENCE [LARGE SCALE GENOMIC DNA]</scope>
</reference>
<dbReference type="GeneTree" id="ENSGT00940000162129"/>
<dbReference type="Bgee" id="ENSGGOG00000006936">
    <property type="expression patterns" value="Expressed in liver and 5 other cell types or tissues"/>
</dbReference>
<evidence type="ECO:0000313" key="3">
    <source>
        <dbReference type="Proteomes" id="UP000001519"/>
    </source>
</evidence>
<dbReference type="InterPro" id="IPR004865">
    <property type="entry name" value="HSR_dom"/>
</dbReference>
<dbReference type="CTD" id="11262"/>
<dbReference type="EMBL" id="CABD030019028">
    <property type="status" value="NOT_ANNOTATED_CDS"/>
    <property type="molecule type" value="Genomic_DNA"/>
</dbReference>
<gene>
    <name evidence="2" type="primary">SP140</name>
</gene>
<dbReference type="PANTHER" id="PTHR46386">
    <property type="entry name" value="NUCLEAR BODY PROTEIN SP140"/>
    <property type="match status" value="1"/>
</dbReference>
<dbReference type="PANTHER" id="PTHR46386:SF8">
    <property type="entry name" value="NUCLEAR BODY PROTEIN SP140"/>
    <property type="match status" value="1"/>
</dbReference>
<dbReference type="PROSITE" id="PS51414">
    <property type="entry name" value="HSR"/>
    <property type="match status" value="1"/>
</dbReference>
<dbReference type="EMBL" id="CABD030019027">
    <property type="status" value="NOT_ANNOTATED_CDS"/>
    <property type="molecule type" value="Genomic_DNA"/>
</dbReference>
<evidence type="ECO:0000313" key="2">
    <source>
        <dbReference type="Ensembl" id="ENSGGOP00000029119.1"/>
    </source>
</evidence>
<reference evidence="2" key="4">
    <citation type="submission" date="2025-09" db="UniProtKB">
        <authorList>
            <consortium name="Ensembl"/>
        </authorList>
    </citation>
    <scope>IDENTIFICATION</scope>
</reference>
<proteinExistence type="predicted"/>
<feature type="domain" description="HSR" evidence="1">
    <location>
        <begin position="22"/>
        <end position="138"/>
    </location>
</feature>
<reference evidence="2 3" key="2">
    <citation type="journal article" date="2012" name="Nature">
        <title>Insights into hominid evolution from the gorilla genome sequence.</title>
        <authorList>
            <person name="Scally A."/>
            <person name="Dutheil J.Y."/>
            <person name="Hillier L.W."/>
            <person name="Jordan G.E."/>
            <person name="Goodhead I."/>
            <person name="Herrero J."/>
            <person name="Hobolth A."/>
            <person name="Lappalainen T."/>
            <person name="Mailund T."/>
            <person name="Marques-Bonet T."/>
            <person name="McCarthy S."/>
            <person name="Montgomery S.H."/>
            <person name="Schwalie P.C."/>
            <person name="Tang Y.A."/>
            <person name="Ward M.C."/>
            <person name="Xue Y."/>
            <person name="Yngvadottir B."/>
            <person name="Alkan C."/>
            <person name="Andersen L.N."/>
            <person name="Ayub Q."/>
            <person name="Ball E.V."/>
            <person name="Beal K."/>
            <person name="Bradley B.J."/>
            <person name="Chen Y."/>
            <person name="Clee C.M."/>
            <person name="Fitzgerald S."/>
            <person name="Graves T.A."/>
            <person name="Gu Y."/>
            <person name="Heath P."/>
            <person name="Heger A."/>
            <person name="Karakoc E."/>
            <person name="Kolb-Kokocinski A."/>
            <person name="Laird G.K."/>
            <person name="Lunter G."/>
            <person name="Meader S."/>
            <person name="Mort M."/>
            <person name="Mullikin J.C."/>
            <person name="Munch K."/>
            <person name="O'Connor T.D."/>
            <person name="Phillips A.D."/>
            <person name="Prado-Martinez J."/>
            <person name="Rogers A.S."/>
            <person name="Sajjadian S."/>
            <person name="Schmidt D."/>
            <person name="Shaw K."/>
            <person name="Simpson J.T."/>
            <person name="Stenson P.D."/>
            <person name="Turner D.J."/>
            <person name="Vigilant L."/>
            <person name="Vilella A.J."/>
            <person name="Whitener W."/>
            <person name="Zhu B."/>
            <person name="Cooper D.N."/>
            <person name="de Jong P."/>
            <person name="Dermitzakis E.T."/>
            <person name="Eichler E.E."/>
            <person name="Flicek P."/>
            <person name="Goldman N."/>
            <person name="Mundy N.I."/>
            <person name="Ning Z."/>
            <person name="Odom D.T."/>
            <person name="Ponting C.P."/>
            <person name="Quail M.A."/>
            <person name="Ryder O.A."/>
            <person name="Searle S.M."/>
            <person name="Warren W.C."/>
            <person name="Wilson R.K."/>
            <person name="Schierup M.H."/>
            <person name="Rogers J."/>
            <person name="Tyler-Smith C."/>
            <person name="Durbin R."/>
        </authorList>
    </citation>
    <scope>NUCLEOTIDE SEQUENCE [LARGE SCALE GENOMIC DNA]</scope>
</reference>
<dbReference type="GeneID" id="101144781"/>
<protein>
    <submittedName>
        <fullName evidence="2">SP140 nuclear body protein</fullName>
    </submittedName>
</protein>
<dbReference type="EMBL" id="CABD030019026">
    <property type="status" value="NOT_ANNOTATED_CDS"/>
    <property type="molecule type" value="Genomic_DNA"/>
</dbReference>
<dbReference type="EMBL" id="CABD030019025">
    <property type="status" value="NOT_ANNOTATED_CDS"/>
    <property type="molecule type" value="Genomic_DNA"/>
</dbReference>
<sequence length="172" mass="19963">MAQQGQQGQMASGDSNLNFRMVAEIQNVEGQNLQEQVCPEPIFRFFRENKVEIASAITRPFPFLMGLRDRSFISEQMYEHFQEAFRNLVPVTRVMYCVLSELEKTFGWSHLEALFSRINLMAYPDLNQIYRSFQNENLSSSAVLCQLVSPNKDWRSHEQSLAHTGTLRRSCM</sequence>
<dbReference type="AlphaFoldDB" id="A0A2I2Y2K7"/>
<organism evidence="2 3">
    <name type="scientific">Gorilla gorilla gorilla</name>
    <name type="common">Western lowland gorilla</name>
    <dbReference type="NCBI Taxonomy" id="9595"/>
    <lineage>
        <taxon>Eukaryota</taxon>
        <taxon>Metazoa</taxon>
        <taxon>Chordata</taxon>
        <taxon>Craniata</taxon>
        <taxon>Vertebrata</taxon>
        <taxon>Euteleostomi</taxon>
        <taxon>Mammalia</taxon>
        <taxon>Eutheria</taxon>
        <taxon>Euarchontoglires</taxon>
        <taxon>Primates</taxon>
        <taxon>Haplorrhini</taxon>
        <taxon>Catarrhini</taxon>
        <taxon>Hominidae</taxon>
        <taxon>Gorilla</taxon>
    </lineage>
</organism>
<accession>A0A2I2Y2K7</accession>
<keyword evidence="3" id="KW-1185">Reference proteome</keyword>
<dbReference type="KEGG" id="ggo:101144781"/>
<dbReference type="Pfam" id="PF03172">
    <property type="entry name" value="HSR"/>
    <property type="match status" value="1"/>
</dbReference>
<dbReference type="InterPro" id="IPR043563">
    <property type="entry name" value="Sp110/Sp140/Sp140L-like"/>
</dbReference>
<reference evidence="2" key="3">
    <citation type="submission" date="2025-08" db="UniProtKB">
        <authorList>
            <consortium name="Ensembl"/>
        </authorList>
    </citation>
    <scope>IDENTIFICATION</scope>
</reference>
<dbReference type="Ensembl" id="ENSGGOT00000048692.1">
    <property type="protein sequence ID" value="ENSGGOP00000029119.1"/>
    <property type="gene ID" value="ENSGGOG00000006936.3"/>
</dbReference>
<evidence type="ECO:0000259" key="1">
    <source>
        <dbReference type="PROSITE" id="PS51414"/>
    </source>
</evidence>
<dbReference type="GO" id="GO:0005634">
    <property type="term" value="C:nucleus"/>
    <property type="evidence" value="ECO:0007669"/>
    <property type="project" value="InterPro"/>
</dbReference>
<dbReference type="RefSeq" id="XP_030864284.1">
    <property type="nucleotide sequence ID" value="XM_031008424.3"/>
</dbReference>